<dbReference type="Pfam" id="PF00425">
    <property type="entry name" value="Chorismate_bind"/>
    <property type="match status" value="1"/>
</dbReference>
<dbReference type="Pfam" id="PF04715">
    <property type="entry name" value="Anth_synt_I_N"/>
    <property type="match status" value="1"/>
</dbReference>
<evidence type="ECO:0000313" key="3">
    <source>
        <dbReference type="EMBL" id="KRM04510.1"/>
    </source>
</evidence>
<proteinExistence type="predicted"/>
<keyword evidence="4" id="KW-1185">Reference proteome</keyword>
<dbReference type="SUPFAM" id="SSF56322">
    <property type="entry name" value="ADC synthase"/>
    <property type="match status" value="1"/>
</dbReference>
<dbReference type="InterPro" id="IPR019999">
    <property type="entry name" value="Anth_synth_I-like"/>
</dbReference>
<dbReference type="GeneID" id="98319858"/>
<protein>
    <submittedName>
        <fullName evidence="3">Anthranilate synthase</fullName>
    </submittedName>
</protein>
<gene>
    <name evidence="3" type="ORF">FC89_GL002193</name>
</gene>
<dbReference type="PANTHER" id="PTHR11236:SF9">
    <property type="entry name" value="ANTHRANILATE SYNTHASE COMPONENT 1"/>
    <property type="match status" value="1"/>
</dbReference>
<dbReference type="Proteomes" id="UP000051451">
    <property type="component" value="Unassembled WGS sequence"/>
</dbReference>
<dbReference type="PRINTS" id="PR00095">
    <property type="entry name" value="ANTSNTHASEI"/>
</dbReference>
<sequence length="492" mass="55255">MFPAITDLKKYVHDYQFLPVSLAMPLKPTEITKLLTYFDRQENFLYLAGGSHSLGNYSYFVIEPTADLKLLNGNLTVTKQQKSITQAVEPHRYLTNLLRHYHQPLIAGMPPFSGGLIGYFSYEYTKYFQQHLQFQQQNPADLQDFGLFLCLKLVAFDHDHDRLLLIENIATADLTQNYQAAAGHLEKLRERLTVILKRPSKLPELTLTQEFSLRFSVAEFAAKVQQAKKHIVQGDIFQLIMSNPQFGRLEGSLLPLLLQLVQDEPAAYHFLMHQGNFNAVAASPETLVTKDKGCLASYPLAGTRKLTGDKLKDQQRIAELLSSKKELAEHNMLVDLGRNDLGQVSRFGSVKVTKHAYLEKFETVVHLASTIKSKTAVDKDLMDILEAVFPAGTLSGAPKLRAMQLIDQLEQLKRGLYGGTFGFLSFSGQMDLAIGIRLLHKTGDIACLHTGAGIVADSYAEDEYQECLNKARSVKQALQRVLERERVNGIIN</sequence>
<dbReference type="OrthoDB" id="9803598at2"/>
<dbReference type="RefSeq" id="WP_057872557.1">
    <property type="nucleotide sequence ID" value="NZ_AZGB01000027.1"/>
</dbReference>
<evidence type="ECO:0000259" key="1">
    <source>
        <dbReference type="Pfam" id="PF00425"/>
    </source>
</evidence>
<dbReference type="GO" id="GO:0000162">
    <property type="term" value="P:L-tryptophan biosynthetic process"/>
    <property type="evidence" value="ECO:0007669"/>
    <property type="project" value="TreeGrafter"/>
</dbReference>
<dbReference type="PANTHER" id="PTHR11236">
    <property type="entry name" value="AMINOBENZOATE/ANTHRANILATE SYNTHASE"/>
    <property type="match status" value="1"/>
</dbReference>
<evidence type="ECO:0000313" key="4">
    <source>
        <dbReference type="Proteomes" id="UP000051451"/>
    </source>
</evidence>
<dbReference type="InterPro" id="IPR006805">
    <property type="entry name" value="Anth_synth_I_N"/>
</dbReference>
<dbReference type="PATRIC" id="fig|1423750.3.peg.2233"/>
<accession>A0A0R1VG55</accession>
<dbReference type="InterPro" id="IPR005801">
    <property type="entry name" value="ADC_synthase"/>
</dbReference>
<reference evidence="3 4" key="1">
    <citation type="journal article" date="2015" name="Genome Announc.">
        <title>Expanding the biotechnology potential of lactobacilli through comparative genomics of 213 strains and associated genera.</title>
        <authorList>
            <person name="Sun Z."/>
            <person name="Harris H.M."/>
            <person name="McCann A."/>
            <person name="Guo C."/>
            <person name="Argimon S."/>
            <person name="Zhang W."/>
            <person name="Yang X."/>
            <person name="Jeffery I.B."/>
            <person name="Cooney J.C."/>
            <person name="Kagawa T.F."/>
            <person name="Liu W."/>
            <person name="Song Y."/>
            <person name="Salvetti E."/>
            <person name="Wrobel A."/>
            <person name="Rasinkangas P."/>
            <person name="Parkhill J."/>
            <person name="Rea M.C."/>
            <person name="O'Sullivan O."/>
            <person name="Ritari J."/>
            <person name="Douillard F.P."/>
            <person name="Paul Ross R."/>
            <person name="Yang R."/>
            <person name="Briner A.E."/>
            <person name="Felis G.E."/>
            <person name="de Vos W.M."/>
            <person name="Barrangou R."/>
            <person name="Klaenhammer T.R."/>
            <person name="Caufield P.W."/>
            <person name="Cui Y."/>
            <person name="Zhang H."/>
            <person name="O'Toole P.W."/>
        </authorList>
    </citation>
    <scope>NUCLEOTIDE SEQUENCE [LARGE SCALE GENOMIC DNA]</scope>
    <source>
        <strain evidence="3 4">DSM 18630</strain>
    </source>
</reference>
<dbReference type="Gene3D" id="3.60.120.10">
    <property type="entry name" value="Anthranilate synthase"/>
    <property type="match status" value="1"/>
</dbReference>
<dbReference type="InterPro" id="IPR015890">
    <property type="entry name" value="Chorismate_C"/>
</dbReference>
<organism evidence="3 4">
    <name type="scientific">Liquorilactobacillus ghanensis DSM 18630</name>
    <dbReference type="NCBI Taxonomy" id="1423750"/>
    <lineage>
        <taxon>Bacteria</taxon>
        <taxon>Bacillati</taxon>
        <taxon>Bacillota</taxon>
        <taxon>Bacilli</taxon>
        <taxon>Lactobacillales</taxon>
        <taxon>Lactobacillaceae</taxon>
        <taxon>Liquorilactobacillus</taxon>
    </lineage>
</organism>
<dbReference type="STRING" id="1423750.FC89_GL002193"/>
<feature type="domain" description="Anthranilate synthase component I N-terminal" evidence="2">
    <location>
        <begin position="37"/>
        <end position="164"/>
    </location>
</feature>
<dbReference type="AlphaFoldDB" id="A0A0R1VG55"/>
<name>A0A0R1VG55_9LACO</name>
<comment type="caution">
    <text evidence="3">The sequence shown here is derived from an EMBL/GenBank/DDBJ whole genome shotgun (WGS) entry which is preliminary data.</text>
</comment>
<evidence type="ECO:0000259" key="2">
    <source>
        <dbReference type="Pfam" id="PF04715"/>
    </source>
</evidence>
<dbReference type="EMBL" id="AZGB01000027">
    <property type="protein sequence ID" value="KRM04510.1"/>
    <property type="molecule type" value="Genomic_DNA"/>
</dbReference>
<feature type="domain" description="Chorismate-utilising enzyme C-terminal" evidence="1">
    <location>
        <begin position="218"/>
        <end position="470"/>
    </location>
</feature>